<feature type="transmembrane region" description="Helical" evidence="10">
    <location>
        <begin position="325"/>
        <end position="343"/>
    </location>
</feature>
<dbReference type="FunFam" id="1.20.1250.20:FF:000489">
    <property type="entry name" value="MFS general substrate transporter"/>
    <property type="match status" value="1"/>
</dbReference>
<feature type="transmembrane region" description="Helical" evidence="10">
    <location>
        <begin position="451"/>
        <end position="473"/>
    </location>
</feature>
<dbReference type="CDD" id="cd17502">
    <property type="entry name" value="MFS_Azr1_MDR_like"/>
    <property type="match status" value="1"/>
</dbReference>
<keyword evidence="13" id="KW-1185">Reference proteome</keyword>
<feature type="transmembrane region" description="Helical" evidence="10">
    <location>
        <begin position="252"/>
        <end position="273"/>
    </location>
</feature>
<dbReference type="Pfam" id="PF07690">
    <property type="entry name" value="MFS_1"/>
    <property type="match status" value="1"/>
</dbReference>
<keyword evidence="5 10" id="KW-0812">Transmembrane</keyword>
<dbReference type="Proteomes" id="UP000016935">
    <property type="component" value="Unassembled WGS sequence"/>
</dbReference>
<reference evidence="12 13" key="1">
    <citation type="journal article" date="2012" name="PLoS Pathog.">
        <title>Diverse lifestyles and strategies of plant pathogenesis encoded in the genomes of eighteen Dothideomycetes fungi.</title>
        <authorList>
            <person name="Ohm R.A."/>
            <person name="Feau N."/>
            <person name="Henrissat B."/>
            <person name="Schoch C.L."/>
            <person name="Horwitz B.A."/>
            <person name="Barry K.W."/>
            <person name="Condon B.J."/>
            <person name="Copeland A.C."/>
            <person name="Dhillon B."/>
            <person name="Glaser F."/>
            <person name="Hesse C.N."/>
            <person name="Kosti I."/>
            <person name="LaButti K."/>
            <person name="Lindquist E.A."/>
            <person name="Lucas S."/>
            <person name="Salamov A.A."/>
            <person name="Bradshaw R.E."/>
            <person name="Ciuffetti L."/>
            <person name="Hamelin R.C."/>
            <person name="Kema G.H.J."/>
            <person name="Lawrence C."/>
            <person name="Scott J.A."/>
            <person name="Spatafora J.W."/>
            <person name="Turgeon B.G."/>
            <person name="de Wit P.J.G.M."/>
            <person name="Zhong S."/>
            <person name="Goodwin S.B."/>
            <person name="Grigoriev I.V."/>
        </authorList>
    </citation>
    <scope>NUCLEOTIDE SEQUENCE [LARGE SCALE GENOMIC DNA]</scope>
    <source>
        <strain evidence="13">28A</strain>
    </source>
</reference>
<evidence type="ECO:0000256" key="7">
    <source>
        <dbReference type="ARBA" id="ARBA00023136"/>
    </source>
</evidence>
<keyword evidence="7 10" id="KW-0472">Membrane</keyword>
<feature type="compositionally biased region" description="Polar residues" evidence="9">
    <location>
        <begin position="25"/>
        <end position="34"/>
    </location>
</feature>
<dbReference type="InterPro" id="IPR036259">
    <property type="entry name" value="MFS_trans_sf"/>
</dbReference>
<evidence type="ECO:0000256" key="10">
    <source>
        <dbReference type="SAM" id="Phobius"/>
    </source>
</evidence>
<dbReference type="InterPro" id="IPR011701">
    <property type="entry name" value="MFS"/>
</dbReference>
<dbReference type="InterPro" id="IPR020846">
    <property type="entry name" value="MFS_dom"/>
</dbReference>
<feature type="transmembrane region" description="Helical" evidence="10">
    <location>
        <begin position="363"/>
        <end position="381"/>
    </location>
</feature>
<dbReference type="PRINTS" id="PR01036">
    <property type="entry name" value="TCRTETB"/>
</dbReference>
<dbReference type="PANTHER" id="PTHR23501:SF199">
    <property type="entry name" value="MFS EFFLUX TRANSPORTER INPD-RELATED"/>
    <property type="match status" value="1"/>
</dbReference>
<evidence type="ECO:0000256" key="5">
    <source>
        <dbReference type="ARBA" id="ARBA00022692"/>
    </source>
</evidence>
<dbReference type="OrthoDB" id="10021397at2759"/>
<dbReference type="FunFam" id="1.20.1250.20:FF:000196">
    <property type="entry name" value="MFS toxin efflux pump (AflT)"/>
    <property type="match status" value="1"/>
</dbReference>
<feature type="compositionally biased region" description="Basic and acidic residues" evidence="9">
    <location>
        <begin position="1"/>
        <end position="22"/>
    </location>
</feature>
<feature type="transmembrane region" description="Helical" evidence="10">
    <location>
        <begin position="285"/>
        <end position="304"/>
    </location>
</feature>
<feature type="compositionally biased region" description="Basic and acidic residues" evidence="9">
    <location>
        <begin position="36"/>
        <end position="46"/>
    </location>
</feature>
<feature type="region of interest" description="Disordered" evidence="9">
    <location>
        <begin position="551"/>
        <end position="578"/>
    </location>
</feature>
<evidence type="ECO:0000256" key="3">
    <source>
        <dbReference type="ARBA" id="ARBA00022448"/>
    </source>
</evidence>
<proteinExistence type="inferred from homology"/>
<dbReference type="AlphaFoldDB" id="R0JUG0"/>
<feature type="transmembrane region" description="Helical" evidence="10">
    <location>
        <begin position="149"/>
        <end position="170"/>
    </location>
</feature>
<feature type="transmembrane region" description="Helical" evidence="10">
    <location>
        <begin position="58"/>
        <end position="82"/>
    </location>
</feature>
<evidence type="ECO:0000256" key="6">
    <source>
        <dbReference type="ARBA" id="ARBA00022989"/>
    </source>
</evidence>
<keyword evidence="6 10" id="KW-1133">Transmembrane helix</keyword>
<evidence type="ECO:0000256" key="8">
    <source>
        <dbReference type="ARBA" id="ARBA00023180"/>
    </source>
</evidence>
<evidence type="ECO:0000259" key="11">
    <source>
        <dbReference type="PROSITE" id="PS50850"/>
    </source>
</evidence>
<name>R0JUG0_EXST2</name>
<organism evidence="12 13">
    <name type="scientific">Exserohilum turcicum (strain 28A)</name>
    <name type="common">Northern leaf blight fungus</name>
    <name type="synonym">Setosphaeria turcica</name>
    <dbReference type="NCBI Taxonomy" id="671987"/>
    <lineage>
        <taxon>Eukaryota</taxon>
        <taxon>Fungi</taxon>
        <taxon>Dikarya</taxon>
        <taxon>Ascomycota</taxon>
        <taxon>Pezizomycotina</taxon>
        <taxon>Dothideomycetes</taxon>
        <taxon>Pleosporomycetidae</taxon>
        <taxon>Pleosporales</taxon>
        <taxon>Pleosporineae</taxon>
        <taxon>Pleosporaceae</taxon>
        <taxon>Exserohilum</taxon>
    </lineage>
</organism>
<feature type="compositionally biased region" description="Basic and acidic residues" evidence="9">
    <location>
        <begin position="563"/>
        <end position="578"/>
    </location>
</feature>
<dbReference type="EMBL" id="KB908877">
    <property type="protein sequence ID" value="EOA81124.1"/>
    <property type="molecule type" value="Genomic_DNA"/>
</dbReference>
<feature type="transmembrane region" description="Helical" evidence="10">
    <location>
        <begin position="124"/>
        <end position="143"/>
    </location>
</feature>
<feature type="transmembrane region" description="Helical" evidence="10">
    <location>
        <begin position="182"/>
        <end position="203"/>
    </location>
</feature>
<evidence type="ECO:0000313" key="12">
    <source>
        <dbReference type="EMBL" id="EOA81124.1"/>
    </source>
</evidence>
<dbReference type="GO" id="GO:0005886">
    <property type="term" value="C:plasma membrane"/>
    <property type="evidence" value="ECO:0007669"/>
    <property type="project" value="UniProtKB-SubCell"/>
</dbReference>
<comment type="subcellular location">
    <subcellularLocation>
        <location evidence="1">Cell membrane</location>
        <topology evidence="1">Multi-pass membrane protein</topology>
    </subcellularLocation>
</comment>
<sequence length="578" mass="62440">MSTDQVREEGLEGHIPSSKEDALQEDSSNSSATLQIEEREAGAQDDEKQYPEGLKLGLIILALCLAVFLLALDNSIITTAIPKITDEFHSLDDVGWYGSSYLLTTAALQLLFGKFYTNWNIKWVFLTSIAIFEIGSVICGAAPTSTALIIGRAIAGIGSAGIFSGALLILGYSTPLVKRPTYIGLVGGMYGIASIAGPLLGGVFTDKVTWRLCFYINLPVGAITVVVILFFFKSPKQELPHHDSIHDLIMSFDPVGTALFLPAIIALLLALQWGGTKYSWGSGPVVGLLLVFGFLILAFCYVQYKQKDNATVPFRIISNRSIWTGCWYGFCAGATFFLMMYYVPLWFQAVQGTSAVGSGVHNLPMLITTILTSIFAGGMVTKVGYYTPFMIVATVLMSIGAGMISTWEVHTSSTAWIGYQILFSLGYGMGSRQPLVAVQAALDTKDVPIGTSAVMLLQTLGGAVFVSIAQSVFSNELAQDIRERLPSLNPAIVLNAGATNLRNTLSKDLLPGVILAYNKALTKTFLVAACMAALSIVGSLFMPWKSVKTEQKPAENQDDLEANQEKAVEIQEKPEHKD</sequence>
<dbReference type="Gene3D" id="1.20.1250.20">
    <property type="entry name" value="MFS general substrate transporter like domains"/>
    <property type="match status" value="2"/>
</dbReference>
<evidence type="ECO:0000256" key="9">
    <source>
        <dbReference type="SAM" id="MobiDB-lite"/>
    </source>
</evidence>
<dbReference type="RefSeq" id="XP_008031645.1">
    <property type="nucleotide sequence ID" value="XM_008033454.1"/>
</dbReference>
<keyword evidence="4" id="KW-1003">Cell membrane</keyword>
<feature type="transmembrane region" description="Helical" evidence="10">
    <location>
        <begin position="94"/>
        <end position="112"/>
    </location>
</feature>
<evidence type="ECO:0000256" key="2">
    <source>
        <dbReference type="ARBA" id="ARBA00007520"/>
    </source>
</evidence>
<feature type="transmembrane region" description="Helical" evidence="10">
    <location>
        <begin position="209"/>
        <end position="232"/>
    </location>
</feature>
<accession>R0JUG0</accession>
<protein>
    <recommendedName>
        <fullName evidence="11">Major facilitator superfamily (MFS) profile domain-containing protein</fullName>
    </recommendedName>
</protein>
<feature type="domain" description="Major facilitator superfamily (MFS) profile" evidence="11">
    <location>
        <begin position="59"/>
        <end position="547"/>
    </location>
</feature>
<dbReference type="PANTHER" id="PTHR23501">
    <property type="entry name" value="MAJOR FACILITATOR SUPERFAMILY"/>
    <property type="match status" value="1"/>
</dbReference>
<feature type="transmembrane region" description="Helical" evidence="10">
    <location>
        <begin position="388"/>
        <end position="407"/>
    </location>
</feature>
<dbReference type="eggNOG" id="KOG0254">
    <property type="taxonomic scope" value="Eukaryota"/>
</dbReference>
<keyword evidence="3" id="KW-0813">Transport</keyword>
<gene>
    <name evidence="12" type="ORF">SETTUDRAFT_100820</name>
</gene>
<reference evidence="12 13" key="2">
    <citation type="journal article" date="2013" name="PLoS Genet.">
        <title>Comparative genome structure, secondary metabolite, and effector coding capacity across Cochliobolus pathogens.</title>
        <authorList>
            <person name="Condon B.J."/>
            <person name="Leng Y."/>
            <person name="Wu D."/>
            <person name="Bushley K.E."/>
            <person name="Ohm R.A."/>
            <person name="Otillar R."/>
            <person name="Martin J."/>
            <person name="Schackwitz W."/>
            <person name="Grimwood J."/>
            <person name="MohdZainudin N."/>
            <person name="Xue C."/>
            <person name="Wang R."/>
            <person name="Manning V.A."/>
            <person name="Dhillon B."/>
            <person name="Tu Z.J."/>
            <person name="Steffenson B.J."/>
            <person name="Salamov A."/>
            <person name="Sun H."/>
            <person name="Lowry S."/>
            <person name="LaButti K."/>
            <person name="Han J."/>
            <person name="Copeland A."/>
            <person name="Lindquist E."/>
            <person name="Barry K."/>
            <person name="Schmutz J."/>
            <person name="Baker S.E."/>
            <person name="Ciuffetti L.M."/>
            <person name="Grigoriev I.V."/>
            <person name="Zhong S."/>
            <person name="Turgeon B.G."/>
        </authorList>
    </citation>
    <scope>NUCLEOTIDE SEQUENCE [LARGE SCALE GENOMIC DNA]</scope>
    <source>
        <strain evidence="13">28A</strain>
    </source>
</reference>
<evidence type="ECO:0000313" key="13">
    <source>
        <dbReference type="Proteomes" id="UP000016935"/>
    </source>
</evidence>
<comment type="similarity">
    <text evidence="2">Belongs to the major facilitator superfamily. TCR/Tet family.</text>
</comment>
<dbReference type="FunFam" id="1.20.1720.10:FF:000012">
    <property type="entry name" value="MFS toxin efflux pump (AflT)"/>
    <property type="match status" value="1"/>
</dbReference>
<feature type="transmembrane region" description="Helical" evidence="10">
    <location>
        <begin position="525"/>
        <end position="544"/>
    </location>
</feature>
<dbReference type="HOGENOM" id="CLU_000960_22_1_1"/>
<keyword evidence="8" id="KW-0325">Glycoprotein</keyword>
<evidence type="ECO:0000256" key="1">
    <source>
        <dbReference type="ARBA" id="ARBA00004651"/>
    </source>
</evidence>
<dbReference type="GeneID" id="19394814"/>
<feature type="region of interest" description="Disordered" evidence="9">
    <location>
        <begin position="1"/>
        <end position="46"/>
    </location>
</feature>
<dbReference type="PROSITE" id="PS50850">
    <property type="entry name" value="MFS"/>
    <property type="match status" value="1"/>
</dbReference>
<dbReference type="GO" id="GO:0022857">
    <property type="term" value="F:transmembrane transporter activity"/>
    <property type="evidence" value="ECO:0007669"/>
    <property type="project" value="InterPro"/>
</dbReference>
<dbReference type="SUPFAM" id="SSF103473">
    <property type="entry name" value="MFS general substrate transporter"/>
    <property type="match status" value="1"/>
</dbReference>
<evidence type="ECO:0000256" key="4">
    <source>
        <dbReference type="ARBA" id="ARBA00022475"/>
    </source>
</evidence>